<keyword evidence="9" id="KW-0325">Glycoprotein</keyword>
<dbReference type="GO" id="GO:0031965">
    <property type="term" value="C:nuclear membrane"/>
    <property type="evidence" value="ECO:0007669"/>
    <property type="project" value="UniProtKB-SubCell"/>
</dbReference>
<keyword evidence="3 11" id="KW-0415">Karyogamy</keyword>
<dbReference type="HOGENOM" id="CLU_155625_0_0_1"/>
<keyword evidence="10 11" id="KW-0539">Nucleus</keyword>
<evidence type="ECO:0000313" key="13">
    <source>
        <dbReference type="Proteomes" id="UP000008493"/>
    </source>
</evidence>
<keyword evidence="8" id="KW-0472">Membrane</keyword>
<keyword evidence="13" id="KW-1185">Reference proteome</keyword>
<evidence type="ECO:0000313" key="12">
    <source>
        <dbReference type="EMBL" id="EKM75799.1"/>
    </source>
</evidence>
<accession>K5VMX2</accession>
<dbReference type="EMBL" id="JH971408">
    <property type="protein sequence ID" value="EKM75799.1"/>
    <property type="molecule type" value="Genomic_DNA"/>
</dbReference>
<keyword evidence="4" id="KW-0812">Transmembrane</keyword>
<evidence type="ECO:0000256" key="2">
    <source>
        <dbReference type="ARBA" id="ARBA00010473"/>
    </source>
</evidence>
<dbReference type="AlphaFoldDB" id="K5VMX2"/>
<evidence type="ECO:0000256" key="4">
    <source>
        <dbReference type="ARBA" id="ARBA00022692"/>
    </source>
</evidence>
<dbReference type="PANTHER" id="PTHR28012:SF1">
    <property type="entry name" value="NUCLEAR FUSION PROTEIN KAR5"/>
    <property type="match status" value="1"/>
</dbReference>
<dbReference type="KEGG" id="abp:AGABI1DRAFT45852"/>
<dbReference type="eggNOG" id="ENOG502SSHT">
    <property type="taxonomic scope" value="Eukaryota"/>
</dbReference>
<keyword evidence="6 11" id="KW-0256">Endoplasmic reticulum</keyword>
<evidence type="ECO:0000256" key="8">
    <source>
        <dbReference type="ARBA" id="ARBA00023136"/>
    </source>
</evidence>
<feature type="non-terminal residue" evidence="12">
    <location>
        <position position="118"/>
    </location>
</feature>
<evidence type="ECO:0000256" key="7">
    <source>
        <dbReference type="ARBA" id="ARBA00022989"/>
    </source>
</evidence>
<dbReference type="Proteomes" id="UP000008493">
    <property type="component" value="Unassembled WGS sequence"/>
</dbReference>
<dbReference type="PANTHER" id="PTHR28012">
    <property type="entry name" value="NUCLEAR FUSION PROTEIN KAR5"/>
    <property type="match status" value="1"/>
</dbReference>
<evidence type="ECO:0000256" key="9">
    <source>
        <dbReference type="ARBA" id="ARBA00023180"/>
    </source>
</evidence>
<evidence type="ECO:0000256" key="6">
    <source>
        <dbReference type="ARBA" id="ARBA00022824"/>
    </source>
</evidence>
<dbReference type="GO" id="GO:0048288">
    <property type="term" value="P:nuclear membrane fusion involved in karyogamy"/>
    <property type="evidence" value="ECO:0007669"/>
    <property type="project" value="UniProtKB-UniRule"/>
</dbReference>
<evidence type="ECO:0000256" key="5">
    <source>
        <dbReference type="ARBA" id="ARBA00022729"/>
    </source>
</evidence>
<reference evidence="13" key="1">
    <citation type="journal article" date="2012" name="Proc. Natl. Acad. Sci. U.S.A.">
        <title>Genome sequence of the button mushroom Agaricus bisporus reveals mechanisms governing adaptation to a humic-rich ecological niche.</title>
        <authorList>
            <person name="Morin E."/>
            <person name="Kohler A."/>
            <person name="Baker A.R."/>
            <person name="Foulongne-Oriol M."/>
            <person name="Lombard V."/>
            <person name="Nagy L.G."/>
            <person name="Ohm R.A."/>
            <person name="Patyshakuliyeva A."/>
            <person name="Brun A."/>
            <person name="Aerts A.L."/>
            <person name="Bailey A.M."/>
            <person name="Billette C."/>
            <person name="Coutinho P.M."/>
            <person name="Deakin G."/>
            <person name="Doddapaneni H."/>
            <person name="Floudas D."/>
            <person name="Grimwood J."/>
            <person name="Hilden K."/>
            <person name="Kuees U."/>
            <person name="LaButti K.M."/>
            <person name="Lapidus A."/>
            <person name="Lindquist E.A."/>
            <person name="Lucas S.M."/>
            <person name="Murat C."/>
            <person name="Riley R.W."/>
            <person name="Salamov A.A."/>
            <person name="Schmutz J."/>
            <person name="Subramanian V."/>
            <person name="Woesten H.A.B."/>
            <person name="Xu J."/>
            <person name="Eastwood D.C."/>
            <person name="Foster G.D."/>
            <person name="Sonnenberg A.S."/>
            <person name="Cullen D."/>
            <person name="de Vries R.P."/>
            <person name="Lundell T."/>
            <person name="Hibbett D.S."/>
            <person name="Henrissat B."/>
            <person name="Burton K.S."/>
            <person name="Kerrigan R.W."/>
            <person name="Challen M.P."/>
            <person name="Grigoriev I.V."/>
            <person name="Martin F."/>
        </authorList>
    </citation>
    <scope>NUCLEOTIDE SEQUENCE [LARGE SCALE GENOMIC DNA]</scope>
    <source>
        <strain evidence="13">JB137-S8 / ATCC MYA-4627 / FGSC 10392</strain>
    </source>
</reference>
<comment type="similarity">
    <text evidence="2 11">Belongs to the KAR5 family.</text>
</comment>
<dbReference type="Pfam" id="PF04163">
    <property type="entry name" value="Tht1"/>
    <property type="match status" value="1"/>
</dbReference>
<dbReference type="RefSeq" id="XP_007333515.1">
    <property type="nucleotide sequence ID" value="XM_007333453.1"/>
</dbReference>
<evidence type="ECO:0000256" key="3">
    <source>
        <dbReference type="ARBA" id="ARBA00022459"/>
    </source>
</evidence>
<proteinExistence type="inferred from homology"/>
<dbReference type="OrthoDB" id="5311848at2759"/>
<gene>
    <name evidence="12" type="ORF">AGABI1DRAFT_45852</name>
</gene>
<name>K5VMX2_AGABU</name>
<keyword evidence="7" id="KW-1133">Transmembrane helix</keyword>
<dbReference type="GO" id="GO:0000742">
    <property type="term" value="P:karyogamy involved in conjugation with cellular fusion"/>
    <property type="evidence" value="ECO:0007669"/>
    <property type="project" value="UniProtKB-UniRule"/>
</dbReference>
<evidence type="ECO:0000256" key="11">
    <source>
        <dbReference type="RuleBase" id="RU368082"/>
    </source>
</evidence>
<comment type="function">
    <text evidence="1 11">Required for nuclear membrane fusion during karyogamy.</text>
</comment>
<dbReference type="GO" id="GO:0005789">
    <property type="term" value="C:endoplasmic reticulum membrane"/>
    <property type="evidence" value="ECO:0007669"/>
    <property type="project" value="UniProtKB-SubCell"/>
</dbReference>
<dbReference type="InParanoid" id="K5VMX2"/>
<dbReference type="GeneID" id="18829617"/>
<dbReference type="InterPro" id="IPR007292">
    <property type="entry name" value="Nuclear_fusion_Kar5"/>
</dbReference>
<evidence type="ECO:0000256" key="10">
    <source>
        <dbReference type="ARBA" id="ARBA00023242"/>
    </source>
</evidence>
<dbReference type="OMA" id="CEINTAR"/>
<protein>
    <submittedName>
        <fullName evidence="12">Uncharacterized protein</fullName>
    </submittedName>
</protein>
<comment type="subcellular location">
    <subcellularLocation>
        <location evidence="11">Endoplasmic reticulum membrane</location>
    </subcellularLocation>
    <subcellularLocation>
        <location evidence="11">Nucleus membrane</location>
    </subcellularLocation>
</comment>
<sequence length="118" mass="13479">LEHYTNKPDCFRMGAKSIRSQCGEADMDEEQRVIASISMTLCEIATGNHYSIPLECHEFRPADPDSPRPPYPSARTGAASQCVDALARSTQFWSSYSGYLREMRKWWLLNDKIQLFPC</sequence>
<organism evidence="12 13">
    <name type="scientific">Agaricus bisporus var. burnettii (strain JB137-S8 / ATCC MYA-4627 / FGSC 10392)</name>
    <name type="common">White button mushroom</name>
    <dbReference type="NCBI Taxonomy" id="597362"/>
    <lineage>
        <taxon>Eukaryota</taxon>
        <taxon>Fungi</taxon>
        <taxon>Dikarya</taxon>
        <taxon>Basidiomycota</taxon>
        <taxon>Agaricomycotina</taxon>
        <taxon>Agaricomycetes</taxon>
        <taxon>Agaricomycetidae</taxon>
        <taxon>Agaricales</taxon>
        <taxon>Agaricineae</taxon>
        <taxon>Agaricaceae</taxon>
        <taxon>Agaricus</taxon>
    </lineage>
</organism>
<evidence type="ECO:0000256" key="1">
    <source>
        <dbReference type="ARBA" id="ARBA00003389"/>
    </source>
</evidence>
<keyword evidence="5 11" id="KW-0732">Signal</keyword>